<proteinExistence type="predicted"/>
<evidence type="ECO:0008006" key="3">
    <source>
        <dbReference type="Google" id="ProtNLM"/>
    </source>
</evidence>
<dbReference type="InterPro" id="IPR029063">
    <property type="entry name" value="SAM-dependent_MTases_sf"/>
</dbReference>
<dbReference type="Pfam" id="PF13489">
    <property type="entry name" value="Methyltransf_23"/>
    <property type="match status" value="1"/>
</dbReference>
<organism evidence="1 2">
    <name type="scientific">Emergomyces pasteurianus Ep9510</name>
    <dbReference type="NCBI Taxonomy" id="1447872"/>
    <lineage>
        <taxon>Eukaryota</taxon>
        <taxon>Fungi</taxon>
        <taxon>Dikarya</taxon>
        <taxon>Ascomycota</taxon>
        <taxon>Pezizomycotina</taxon>
        <taxon>Eurotiomycetes</taxon>
        <taxon>Eurotiomycetidae</taxon>
        <taxon>Onygenales</taxon>
        <taxon>Ajellomycetaceae</taxon>
        <taxon>Emergomyces</taxon>
    </lineage>
</organism>
<evidence type="ECO:0000313" key="2">
    <source>
        <dbReference type="Proteomes" id="UP000182235"/>
    </source>
</evidence>
<dbReference type="STRING" id="1447872.A0A1J9PJ95"/>
<dbReference type="AlphaFoldDB" id="A0A1J9PJ95"/>
<dbReference type="CDD" id="cd02440">
    <property type="entry name" value="AdoMet_MTases"/>
    <property type="match status" value="1"/>
</dbReference>
<dbReference type="PANTHER" id="PTHR43591:SF31">
    <property type="entry name" value="LAEA-LIKE, PUTATIVE (AFU_ORTHOLOGUE AFUA_8G01930)-RELATED"/>
    <property type="match status" value="1"/>
</dbReference>
<name>A0A1J9PJ95_9EURO</name>
<gene>
    <name evidence="1" type="ORF">AJ78_03690</name>
</gene>
<keyword evidence="2" id="KW-1185">Reference proteome</keyword>
<dbReference type="OrthoDB" id="2013972at2759"/>
<evidence type="ECO:0000313" key="1">
    <source>
        <dbReference type="EMBL" id="OJD16110.1"/>
    </source>
</evidence>
<dbReference type="VEuPathDB" id="FungiDB:AJ78_03690"/>
<dbReference type="GO" id="GO:0008168">
    <property type="term" value="F:methyltransferase activity"/>
    <property type="evidence" value="ECO:0007669"/>
    <property type="project" value="TreeGrafter"/>
</dbReference>
<accession>A0A1J9PJ95</accession>
<dbReference type="Proteomes" id="UP000182235">
    <property type="component" value="Unassembled WGS sequence"/>
</dbReference>
<dbReference type="EMBL" id="LGRN01000122">
    <property type="protein sequence ID" value="OJD16110.1"/>
    <property type="molecule type" value="Genomic_DNA"/>
</dbReference>
<dbReference type="SUPFAM" id="SSF53335">
    <property type="entry name" value="S-adenosyl-L-methionine-dependent methyltransferases"/>
    <property type="match status" value="1"/>
</dbReference>
<dbReference type="Gene3D" id="3.40.50.150">
    <property type="entry name" value="Vaccinia Virus protein VP39"/>
    <property type="match status" value="1"/>
</dbReference>
<comment type="caution">
    <text evidence="1">The sequence shown here is derived from an EMBL/GenBank/DDBJ whole genome shotgun (WGS) entry which is preliminary data.</text>
</comment>
<dbReference type="PANTHER" id="PTHR43591">
    <property type="entry name" value="METHYLTRANSFERASE"/>
    <property type="match status" value="1"/>
</dbReference>
<sequence>MLIPANNLRNLPNDEPERDRMDMVHQMYKDALGELFLAPISDSPQIILDLGTGTGIWAMECAECVNQKPCTHPTKQPWLTIDSSVPPNCIFEVDDFEEWNLPYKFDLIHGRELDGSISDCEKLCREAFDHLKPGGYFELKSLEHGFFSDDETHKKAIHAHEWQQHIIEGRNKLRKPFCGATICTQGMENAGFVNIKSQKFKLRTSDEDPALKRSRFQ</sequence>
<reference evidence="1 2" key="1">
    <citation type="submission" date="2015-07" db="EMBL/GenBank/DDBJ databases">
        <title>Emmonsia species relationships and genome sequence.</title>
        <authorList>
            <consortium name="The Broad Institute Genomics Platform"/>
            <person name="Cuomo C.A."/>
            <person name="Munoz J.F."/>
            <person name="Imamovic A."/>
            <person name="Priest M.E."/>
            <person name="Young S."/>
            <person name="Clay O.K."/>
            <person name="McEwen J.G."/>
        </authorList>
    </citation>
    <scope>NUCLEOTIDE SEQUENCE [LARGE SCALE GENOMIC DNA]</scope>
    <source>
        <strain evidence="1 2">UAMH 9510</strain>
    </source>
</reference>
<protein>
    <recommendedName>
        <fullName evidence="3">Methyltransferase domain-containing protein</fullName>
    </recommendedName>
</protein>